<evidence type="ECO:0000259" key="15">
    <source>
        <dbReference type="Pfam" id="PF02896"/>
    </source>
</evidence>
<organism evidence="16 17">
    <name type="scientific">Roseibium porphyridii</name>
    <dbReference type="NCBI Taxonomy" id="2866279"/>
    <lineage>
        <taxon>Bacteria</taxon>
        <taxon>Pseudomonadati</taxon>
        <taxon>Pseudomonadota</taxon>
        <taxon>Alphaproteobacteria</taxon>
        <taxon>Hyphomicrobiales</taxon>
        <taxon>Stappiaceae</taxon>
        <taxon>Roseibium</taxon>
    </lineage>
</organism>
<evidence type="ECO:0000256" key="5">
    <source>
        <dbReference type="ARBA" id="ARBA00020138"/>
    </source>
</evidence>
<dbReference type="PIRSF" id="PIRSF000853">
    <property type="entry name" value="PPDK"/>
    <property type="match status" value="1"/>
</dbReference>
<evidence type="ECO:0000256" key="4">
    <source>
        <dbReference type="ARBA" id="ARBA00011994"/>
    </source>
</evidence>
<proteinExistence type="inferred from homology"/>
<dbReference type="InterPro" id="IPR008279">
    <property type="entry name" value="PEP-util_enz_mobile_dom"/>
</dbReference>
<dbReference type="EC" id="2.7.9.1" evidence="4 12"/>
<accession>A0ABY8F9K4</accession>
<gene>
    <name evidence="16" type="primary">ppdK</name>
    <name evidence="16" type="ORF">K1718_12740</name>
</gene>
<comment type="cofactor">
    <cofactor evidence="1 12">
        <name>Mg(2+)</name>
        <dbReference type="ChEBI" id="CHEBI:18420"/>
    </cofactor>
</comment>
<keyword evidence="17" id="KW-1185">Reference proteome</keyword>
<evidence type="ECO:0000256" key="2">
    <source>
        <dbReference type="ARBA" id="ARBA00003144"/>
    </source>
</evidence>
<dbReference type="PROSITE" id="PS00742">
    <property type="entry name" value="PEP_ENZYMES_2"/>
    <property type="match status" value="1"/>
</dbReference>
<dbReference type="Gene3D" id="3.30.470.20">
    <property type="entry name" value="ATP-grasp fold, B domain"/>
    <property type="match status" value="1"/>
</dbReference>
<dbReference type="PANTHER" id="PTHR22931">
    <property type="entry name" value="PHOSPHOENOLPYRUVATE DIKINASE-RELATED"/>
    <property type="match status" value="1"/>
</dbReference>
<dbReference type="PANTHER" id="PTHR22931:SF9">
    <property type="entry name" value="PYRUVATE, PHOSPHATE DIKINASE 1, CHLOROPLASTIC"/>
    <property type="match status" value="1"/>
</dbReference>
<dbReference type="InterPro" id="IPR040442">
    <property type="entry name" value="Pyrv_kinase-like_dom_sf"/>
</dbReference>
<keyword evidence="8" id="KW-0547">Nucleotide-binding</keyword>
<dbReference type="InterPro" id="IPR018274">
    <property type="entry name" value="PEP_util_AS"/>
</dbReference>
<evidence type="ECO:0000259" key="13">
    <source>
        <dbReference type="Pfam" id="PF00391"/>
    </source>
</evidence>
<dbReference type="Gene3D" id="3.20.20.60">
    <property type="entry name" value="Phosphoenolpyruvate-binding domains"/>
    <property type="match status" value="1"/>
</dbReference>
<evidence type="ECO:0000256" key="10">
    <source>
        <dbReference type="ARBA" id="ARBA00022840"/>
    </source>
</evidence>
<evidence type="ECO:0000256" key="6">
    <source>
        <dbReference type="ARBA" id="ARBA00022679"/>
    </source>
</evidence>
<keyword evidence="6 16" id="KW-0808">Transferase</keyword>
<dbReference type="EMBL" id="CP120863">
    <property type="protein sequence ID" value="WFE92188.1"/>
    <property type="molecule type" value="Genomic_DNA"/>
</dbReference>
<evidence type="ECO:0000313" key="17">
    <source>
        <dbReference type="Proteomes" id="UP001209803"/>
    </source>
</evidence>
<feature type="domain" description="PEP-utilising enzyme C-terminal" evidence="15">
    <location>
        <begin position="532"/>
        <end position="882"/>
    </location>
</feature>
<feature type="domain" description="Pyruvate phosphate dikinase AMP/ATP-binding" evidence="14">
    <location>
        <begin position="312"/>
        <end position="371"/>
    </location>
</feature>
<dbReference type="InterPro" id="IPR013815">
    <property type="entry name" value="ATP_grasp_subdomain_1"/>
</dbReference>
<evidence type="ECO:0000313" key="16">
    <source>
        <dbReference type="EMBL" id="WFE92188.1"/>
    </source>
</evidence>
<evidence type="ECO:0000256" key="7">
    <source>
        <dbReference type="ARBA" id="ARBA00022723"/>
    </source>
</evidence>
<keyword evidence="9" id="KW-0418">Kinase</keyword>
<keyword evidence="10" id="KW-0067">ATP-binding</keyword>
<evidence type="ECO:0000259" key="14">
    <source>
        <dbReference type="Pfam" id="PF01326"/>
    </source>
</evidence>
<dbReference type="NCBIfam" id="TIGR01828">
    <property type="entry name" value="pyru_phos_dikin"/>
    <property type="match status" value="1"/>
</dbReference>
<evidence type="ECO:0000256" key="11">
    <source>
        <dbReference type="ARBA" id="ARBA00022842"/>
    </source>
</evidence>
<dbReference type="SUPFAM" id="SSF51621">
    <property type="entry name" value="Phosphoenolpyruvate/pyruvate domain"/>
    <property type="match status" value="1"/>
</dbReference>
<dbReference type="Gene3D" id="3.50.30.10">
    <property type="entry name" value="Phosphohistidine domain"/>
    <property type="match status" value="1"/>
</dbReference>
<evidence type="ECO:0000256" key="3">
    <source>
        <dbReference type="ARBA" id="ARBA00007837"/>
    </source>
</evidence>
<dbReference type="InterPro" id="IPR010121">
    <property type="entry name" value="Pyruvate_phosphate_dikinase"/>
</dbReference>
<dbReference type="Pfam" id="PF02896">
    <property type="entry name" value="PEP-utilizers_C"/>
    <property type="match status" value="1"/>
</dbReference>
<protein>
    <recommendedName>
        <fullName evidence="5 12">Pyruvate, phosphate dikinase</fullName>
        <ecNumber evidence="4 12">2.7.9.1</ecNumber>
    </recommendedName>
</protein>
<dbReference type="Gene3D" id="3.30.1490.20">
    <property type="entry name" value="ATP-grasp fold, A domain"/>
    <property type="match status" value="1"/>
</dbReference>
<feature type="domain" description="PEP-utilising enzyme mobile" evidence="13">
    <location>
        <begin position="436"/>
        <end position="516"/>
    </location>
</feature>
<dbReference type="SUPFAM" id="SSF56059">
    <property type="entry name" value="Glutathione synthetase ATP-binding domain-like"/>
    <property type="match status" value="1"/>
</dbReference>
<evidence type="ECO:0000256" key="8">
    <source>
        <dbReference type="ARBA" id="ARBA00022741"/>
    </source>
</evidence>
<dbReference type="PROSITE" id="PS00370">
    <property type="entry name" value="PEP_ENZYMES_PHOS_SITE"/>
    <property type="match status" value="1"/>
</dbReference>
<keyword evidence="7" id="KW-0479">Metal-binding</keyword>
<comment type="similarity">
    <text evidence="3 12">Belongs to the PEP-utilizing enzyme family.</text>
</comment>
<dbReference type="Pfam" id="PF00391">
    <property type="entry name" value="PEP-utilizers"/>
    <property type="match status" value="1"/>
</dbReference>
<dbReference type="Proteomes" id="UP001209803">
    <property type="component" value="Chromosome"/>
</dbReference>
<dbReference type="GO" id="GO:0050242">
    <property type="term" value="F:pyruvate, phosphate dikinase activity"/>
    <property type="evidence" value="ECO:0007669"/>
    <property type="project" value="UniProtKB-EC"/>
</dbReference>
<evidence type="ECO:0000256" key="1">
    <source>
        <dbReference type="ARBA" id="ARBA00001946"/>
    </source>
</evidence>
<dbReference type="InterPro" id="IPR002192">
    <property type="entry name" value="PPDK_AMP/ATP-bd"/>
</dbReference>
<keyword evidence="11" id="KW-0460">Magnesium</keyword>
<dbReference type="Gene3D" id="1.20.80.30">
    <property type="match status" value="1"/>
</dbReference>
<comment type="catalytic activity">
    <reaction evidence="12">
        <text>pyruvate + phosphate + ATP = phosphoenolpyruvate + AMP + diphosphate + H(+)</text>
        <dbReference type="Rhea" id="RHEA:10756"/>
        <dbReference type="ChEBI" id="CHEBI:15361"/>
        <dbReference type="ChEBI" id="CHEBI:15378"/>
        <dbReference type="ChEBI" id="CHEBI:30616"/>
        <dbReference type="ChEBI" id="CHEBI:33019"/>
        <dbReference type="ChEBI" id="CHEBI:43474"/>
        <dbReference type="ChEBI" id="CHEBI:58702"/>
        <dbReference type="ChEBI" id="CHEBI:456215"/>
        <dbReference type="EC" id="2.7.9.1"/>
    </reaction>
</comment>
<sequence>MAKWVYSFGNGEAEGAAEMRNLLGGKGANLAEMSSLGLPVPPGFTITTEVCTWYYDHDKSYPDELGAQLFEAVDKVGVATGRNFGDTERPLLLSVRSGARVSMPGMMDTVLNLGLNDETVEALAKEANDRRFAYDSYRRFIQMYSDVVLGLDHHEFEEILETHKEQNELELDTDVDADGWLSIIAKYKDLVEEELGKPFPQDPREQLWGAVGAVFSSWMVPRAVTYRRLHDLPASWGTAVNVQAMVFGNMGEGSATGVAFTRNPSTGEKALYGEFLVNAQGEDVVAGIRTPQDITEKARIEAGSSNPSLEMLMPEAFAEFQSYCDRLEQHYKDMQDLEFTIEKGKLWMLQTRNGKRTAKAALKIAVDMVEEGVLSEEEAIGRVEPGALDQLLHPTIDPDAERDIVTTGLPASPGAASGAIVFTSDEAEKAKGDGRKVILVRVETSPEDIHGMHAAEGILTSRGGMTSHAAVVARGMGKPCVAGAGALRIDYRNGVINCAGRQLKEGDTITIDGATGQVLSGEVKMLQPVLSGDFGTLMSWADRGRRMKVRTNAETPQDAKVARDFGAEGIGLCRTEHMFFEGERIISVREMILAGSEDGRRAALAKLLPMQRKDFADLFEIMHGLPVTIRLLDPPLHEFLPKSDEELAEVATAMGADPELLRDRALALEEFNPMLGHRGCRLLVSYPEIAEMQARAIFEAAVLAAKETGAPVVPEIMVPLVGVKAELDLVKGRIEAMAKAVMEETGAELTYHVGTMIELPRAALRAAEIAQSAEFFSFGTNDLTQTTFGISRDDAASFLGTYQAKGILEQDPFVSLDQEGVGELISIATERGRATRPDIKLGICGEHGGDPASIDFCEGAGLEYVSCSPFRVPIARLAAAQSALKKQSSD</sequence>
<feature type="domain" description="Pyruvate phosphate dikinase AMP/ATP-binding" evidence="14">
    <location>
        <begin position="59"/>
        <end position="296"/>
    </location>
</feature>
<dbReference type="InterPro" id="IPR000121">
    <property type="entry name" value="PEP_util_C"/>
</dbReference>
<dbReference type="InterPro" id="IPR015813">
    <property type="entry name" value="Pyrv/PenolPyrv_kinase-like_dom"/>
</dbReference>
<name>A0ABY8F9K4_9HYPH</name>
<evidence type="ECO:0000256" key="9">
    <source>
        <dbReference type="ARBA" id="ARBA00022777"/>
    </source>
</evidence>
<dbReference type="InterPro" id="IPR036637">
    <property type="entry name" value="Phosphohistidine_dom_sf"/>
</dbReference>
<keyword evidence="16" id="KW-0670">Pyruvate</keyword>
<reference evidence="16 17" key="1">
    <citation type="submission" date="2023-03" db="EMBL/GenBank/DDBJ databases">
        <title>Roseibium porphyridii sp. nov. and Roseibium rhodosorbium sp. nov. isolated from marine algae, Porphyridium cruentum and Rhodosorus marinus, respectively.</title>
        <authorList>
            <person name="Lee M.W."/>
            <person name="Choi B.J."/>
            <person name="Lee J.K."/>
            <person name="Choi D.G."/>
            <person name="Baek J.H."/>
            <person name="Bayburt H."/>
            <person name="Kim J.M."/>
            <person name="Han D.M."/>
            <person name="Kim K.H."/>
            <person name="Jeon C.O."/>
        </authorList>
    </citation>
    <scope>NUCLEOTIDE SEQUENCE [LARGE SCALE GENOMIC DNA]</scope>
    <source>
        <strain evidence="16 17">KMA01</strain>
    </source>
</reference>
<dbReference type="Gene3D" id="1.10.189.10">
    <property type="entry name" value="Pyruvate Phosphate Dikinase, domain 2"/>
    <property type="match status" value="1"/>
</dbReference>
<dbReference type="SUPFAM" id="SSF52009">
    <property type="entry name" value="Phosphohistidine domain"/>
    <property type="match status" value="1"/>
</dbReference>
<dbReference type="RefSeq" id="WP_265684659.1">
    <property type="nucleotide sequence ID" value="NZ_CP120863.1"/>
</dbReference>
<feature type="domain" description="Pyruvate phosphate dikinase AMP/ATP-binding" evidence="14">
    <location>
        <begin position="21"/>
        <end position="57"/>
    </location>
</feature>
<dbReference type="Pfam" id="PF01326">
    <property type="entry name" value="PPDK_N"/>
    <property type="match status" value="3"/>
</dbReference>
<dbReference type="InterPro" id="IPR023151">
    <property type="entry name" value="PEP_util_CS"/>
</dbReference>
<evidence type="ECO:0000256" key="12">
    <source>
        <dbReference type="PIRNR" id="PIRNR000853"/>
    </source>
</evidence>
<comment type="function">
    <text evidence="2">Catalyzes the reversible phosphorylation of pyruvate and phosphate.</text>
</comment>
<dbReference type="NCBIfam" id="NF004531">
    <property type="entry name" value="PRK05878.1"/>
    <property type="match status" value="1"/>
</dbReference>